<dbReference type="InterPro" id="IPR036388">
    <property type="entry name" value="WH-like_DNA-bd_sf"/>
</dbReference>
<dbReference type="PANTHER" id="PTHR43252:SF7">
    <property type="entry name" value="TRANSCRIPTIONAL REGULATOR YQJI"/>
    <property type="match status" value="1"/>
</dbReference>
<dbReference type="SUPFAM" id="SSF46785">
    <property type="entry name" value="Winged helix' DNA-binding domain"/>
    <property type="match status" value="1"/>
</dbReference>
<dbReference type="AlphaFoldDB" id="A0A7J3SMJ9"/>
<dbReference type="EMBL" id="DTLS01000182">
    <property type="protein sequence ID" value="HGZ60804.1"/>
    <property type="molecule type" value="Genomic_DNA"/>
</dbReference>
<evidence type="ECO:0000259" key="1">
    <source>
        <dbReference type="Pfam" id="PF03551"/>
    </source>
</evidence>
<dbReference type="PANTHER" id="PTHR43252">
    <property type="entry name" value="TRANSCRIPTIONAL REGULATOR YQJI"/>
    <property type="match status" value="1"/>
</dbReference>
<dbReference type="Gene3D" id="1.10.10.10">
    <property type="entry name" value="Winged helix-like DNA-binding domain superfamily/Winged helix DNA-binding domain"/>
    <property type="match status" value="1"/>
</dbReference>
<accession>A0A7J3SMJ9</accession>
<reference evidence="2" key="1">
    <citation type="journal article" date="2020" name="mSystems">
        <title>Genome- and Community-Level Interaction Insights into Carbon Utilization and Element Cycling Functions of Hydrothermarchaeota in Hydrothermal Sediment.</title>
        <authorList>
            <person name="Zhou Z."/>
            <person name="Liu Y."/>
            <person name="Xu W."/>
            <person name="Pan J."/>
            <person name="Luo Z.H."/>
            <person name="Li M."/>
        </authorList>
    </citation>
    <scope>NUCLEOTIDE SEQUENCE [LARGE SCALE GENOMIC DNA]</scope>
    <source>
        <strain evidence="2">SpSt-885</strain>
    </source>
</reference>
<proteinExistence type="predicted"/>
<dbReference type="Pfam" id="PF03551">
    <property type="entry name" value="PadR"/>
    <property type="match status" value="1"/>
</dbReference>
<organism evidence="2">
    <name type="scientific">Fervidicoccus fontis</name>
    <dbReference type="NCBI Taxonomy" id="683846"/>
    <lineage>
        <taxon>Archaea</taxon>
        <taxon>Thermoproteota</taxon>
        <taxon>Thermoprotei</taxon>
        <taxon>Fervidicoccales</taxon>
        <taxon>Fervidicoccaceae</taxon>
        <taxon>Fervidicoccus</taxon>
    </lineage>
</organism>
<protein>
    <submittedName>
        <fullName evidence="2">PadR family transcriptional regulator</fullName>
    </submittedName>
</protein>
<name>A0A7J3SMJ9_9CREN</name>
<sequence length="163" mass="18742">MDIAKREKLFSAERKAIARRAFRLMVLKVLENDKMNGYEVIRTMESLFGGNYTPSPGLVYPTLRVLEKEGLVSSEKIGGSRYYWLTDAGKKLLADRKEEIEGLLERMKELKCGKHSELKKTIERLLRTIYVYLPEMGEAKEAQVVEILEGVRNKIISIMEGEK</sequence>
<evidence type="ECO:0000313" key="2">
    <source>
        <dbReference type="EMBL" id="HGZ60804.1"/>
    </source>
</evidence>
<dbReference type="InterPro" id="IPR036390">
    <property type="entry name" value="WH_DNA-bd_sf"/>
</dbReference>
<gene>
    <name evidence="2" type="ORF">ENW83_06385</name>
</gene>
<comment type="caution">
    <text evidence="2">The sequence shown here is derived from an EMBL/GenBank/DDBJ whole genome shotgun (WGS) entry which is preliminary data.</text>
</comment>
<feature type="domain" description="Transcription regulator PadR N-terminal" evidence="1">
    <location>
        <begin position="26"/>
        <end position="94"/>
    </location>
</feature>
<dbReference type="InterPro" id="IPR005149">
    <property type="entry name" value="Tscrpt_reg_PadR_N"/>
</dbReference>